<dbReference type="SUPFAM" id="SSF53756">
    <property type="entry name" value="UDP-Glycosyltransferase/glycogen phosphorylase"/>
    <property type="match status" value="1"/>
</dbReference>
<proteinExistence type="predicted"/>
<dbReference type="RefSeq" id="WP_194122312.1">
    <property type="nucleotide sequence ID" value="NZ_JACYGY010000001.1"/>
</dbReference>
<protein>
    <submittedName>
        <fullName evidence="3">Glycosyltransferase family 9 protein</fullName>
    </submittedName>
</protein>
<dbReference type="Pfam" id="PF01075">
    <property type="entry name" value="Glyco_transf_9"/>
    <property type="match status" value="1"/>
</dbReference>
<evidence type="ECO:0000313" key="4">
    <source>
        <dbReference type="Proteomes" id="UP000634134"/>
    </source>
</evidence>
<keyword evidence="2" id="KW-0808">Transferase</keyword>
<dbReference type="InterPro" id="IPR051199">
    <property type="entry name" value="LPS_LOS_Heptosyltrfase"/>
</dbReference>
<reference evidence="4" key="1">
    <citation type="submission" date="2023-07" db="EMBL/GenBank/DDBJ databases">
        <title>Dyadobacter sp. nov 'subterranea' isolated from contaminted grondwater.</title>
        <authorList>
            <person name="Szabo I."/>
            <person name="Al-Omari J."/>
            <person name="Szerdahelyi S.G."/>
            <person name="Rado J."/>
        </authorList>
    </citation>
    <scope>NUCLEOTIDE SEQUENCE [LARGE SCALE GENOMIC DNA]</scope>
    <source>
        <strain evidence="4">UP-52</strain>
    </source>
</reference>
<comment type="caution">
    <text evidence="3">The sequence shown here is derived from an EMBL/GenBank/DDBJ whole genome shotgun (WGS) entry which is preliminary data.</text>
</comment>
<organism evidence="3 4">
    <name type="scientific">Dyadobacter subterraneus</name>
    <dbReference type="NCBI Taxonomy" id="2773304"/>
    <lineage>
        <taxon>Bacteria</taxon>
        <taxon>Pseudomonadati</taxon>
        <taxon>Bacteroidota</taxon>
        <taxon>Cytophagia</taxon>
        <taxon>Cytophagales</taxon>
        <taxon>Spirosomataceae</taxon>
        <taxon>Dyadobacter</taxon>
    </lineage>
</organism>
<dbReference type="PANTHER" id="PTHR30160">
    <property type="entry name" value="TETRAACYLDISACCHARIDE 4'-KINASE-RELATED"/>
    <property type="match status" value="1"/>
</dbReference>
<evidence type="ECO:0000313" key="3">
    <source>
        <dbReference type="EMBL" id="MBE9464239.1"/>
    </source>
</evidence>
<dbReference type="EMBL" id="JACYGY010000001">
    <property type="protein sequence ID" value="MBE9464239.1"/>
    <property type="molecule type" value="Genomic_DNA"/>
</dbReference>
<dbReference type="Proteomes" id="UP000634134">
    <property type="component" value="Unassembled WGS sequence"/>
</dbReference>
<evidence type="ECO:0000256" key="1">
    <source>
        <dbReference type="ARBA" id="ARBA00022676"/>
    </source>
</evidence>
<dbReference type="CDD" id="cd03789">
    <property type="entry name" value="GT9_LPS_heptosyltransferase"/>
    <property type="match status" value="1"/>
</dbReference>
<dbReference type="Gene3D" id="3.40.50.2000">
    <property type="entry name" value="Glycogen Phosphorylase B"/>
    <property type="match status" value="2"/>
</dbReference>
<accession>A0ABR9WJA1</accession>
<keyword evidence="1" id="KW-0328">Glycosyltransferase</keyword>
<dbReference type="InterPro" id="IPR002201">
    <property type="entry name" value="Glyco_trans_9"/>
</dbReference>
<name>A0ABR9WJA1_9BACT</name>
<sequence>MKFKPENVKKIAVFRALQLGDMLCAVPAFRALRQAYPTAQITLLGLPWASSFVSRFSKYFDSFIWFPGYPGLPEQTFDLDDWDIFVQKIEEENFDLILQMQGNGSIVNEMLEQVTRSTLAGFHSPGNFLGAEYFLQYPVGISEIDRHLALMHHLEIPSQGKYLEFPVSSTEEQNLARLKMDIEPHKYICVHPGSRGAWRQWPPAFFAALADECSRKGYQIVVTGTKDEAEITREVIAHMQTKAIDLTGKTGLGEVAVLIRDAYMLISNCTGVSHIASAMETPSIVISMDGEPERWAPLNRHLHRTIDWTKEENFGIVKQEMENLQEMLLSNR</sequence>
<evidence type="ECO:0000256" key="2">
    <source>
        <dbReference type="ARBA" id="ARBA00022679"/>
    </source>
</evidence>
<keyword evidence="4" id="KW-1185">Reference proteome</keyword>
<gene>
    <name evidence="3" type="ORF">IEE83_20320</name>
</gene>